<dbReference type="EMBL" id="BDLS01000002">
    <property type="protein sequence ID" value="GAV93258.1"/>
    <property type="molecule type" value="Genomic_DNA"/>
</dbReference>
<accession>A0A1Q3DM45</accession>
<gene>
    <name evidence="3" type="ORF">SCV_138</name>
</gene>
<evidence type="ECO:0000256" key="1">
    <source>
        <dbReference type="SAM" id="MobiDB-lite"/>
    </source>
</evidence>
<protein>
    <recommendedName>
        <fullName evidence="2">DUF4326 domain-containing protein</fullName>
    </recommendedName>
</protein>
<feature type="domain" description="DUF4326" evidence="2">
    <location>
        <begin position="19"/>
        <end position="88"/>
    </location>
</feature>
<organism evidence="3">
    <name type="scientific">Chionoecetes opilio bacilliform virus</name>
    <dbReference type="NCBI Taxonomy" id="1825681"/>
    <lineage>
        <taxon>Viruses</taxon>
        <taxon>Viruses incertae sedis</taxon>
        <taxon>Naldaviricetes</taxon>
        <taxon>Nimaviridae</taxon>
    </lineage>
</organism>
<evidence type="ECO:0000259" key="2">
    <source>
        <dbReference type="Pfam" id="PF14216"/>
    </source>
</evidence>
<comment type="caution">
    <text evidence="3">The sequence shown here is derived from an EMBL/GenBank/DDBJ whole genome shotgun (WGS) entry which is preliminary data.</text>
</comment>
<reference evidence="3" key="1">
    <citation type="submission" date="2017-01" db="EMBL/GenBank/DDBJ databases">
        <title>Draft genome sequence of uncultured bacilliform virus purified from snow crab.</title>
        <authorList>
            <person name="Takano T."/>
        </authorList>
    </citation>
    <scope>NUCLEOTIDE SEQUENCE</scope>
    <source>
        <strain evidence="3">Isolate_1</strain>
    </source>
</reference>
<sequence length="495" mass="57489">MVLLPTLVKVKAGEGSRYYDLYIGETNNNSIWHNPVANNTEWKNHRKGALMYAKYLLLNNELLRRLPELEGKRLGCHCTDTMCHGIVLRFAVNLFLNKTVDESEPFNLKLKKLCEHMSRISDRRMRRQARMQTTEPLVTKTVTVPNIRPYQLETLKDGELVHKLTQLIEDCDNGTIKKRASDKKTEKRAEKRAKKRAEKMAEKMAREIAAIKRVDKRAAEKKRVDKRAAEKKRVDKRAAEKKRVDKRADEKKRVDEKIETLTRIIAERKSNARLAATSDNRILIEVSESGDCQPLPPWTLPIDFARKHDEDEKRIEVLKLGILEEFESEHTPSSHGWYSPVFDKKQDDDKKNIEVLKHSMLQSALESEFKKSPLPFKWTNGQQQYTQTILAAQKNTIAIAATNKMICNTVMARVKDNTLEESDRSRLMKIYDDEKWCFPNLDKKHNGMVEKMKRDRIEQTYVLNKTPSEKVENTNQLAQNLMNKFSLISDKTVSL</sequence>
<dbReference type="InterPro" id="IPR025475">
    <property type="entry name" value="DUF4326"/>
</dbReference>
<proteinExistence type="predicted"/>
<feature type="region of interest" description="Disordered" evidence="1">
    <location>
        <begin position="219"/>
        <end position="248"/>
    </location>
</feature>
<dbReference type="Pfam" id="PF14216">
    <property type="entry name" value="DUF4326"/>
    <property type="match status" value="1"/>
</dbReference>
<feature type="region of interest" description="Disordered" evidence="1">
    <location>
        <begin position="178"/>
        <end position="197"/>
    </location>
</feature>
<name>A0A1Q3DM45_9VIRU</name>
<evidence type="ECO:0000313" key="3">
    <source>
        <dbReference type="EMBL" id="GAV93258.1"/>
    </source>
</evidence>